<keyword evidence="6" id="KW-0418">Kinase</keyword>
<dbReference type="SUPFAM" id="SSF53850">
    <property type="entry name" value="Periplasmic binding protein-like II"/>
    <property type="match status" value="1"/>
</dbReference>
<name>A0A154L2Y1_9PROT</name>
<comment type="similarity">
    <text evidence="2">Belongs to the bacterial solute-binding protein SsuA/TauA family.</text>
</comment>
<evidence type="ECO:0000313" key="7">
    <source>
        <dbReference type="Proteomes" id="UP000076335"/>
    </source>
</evidence>
<keyword evidence="3 4" id="KW-0732">Signal</keyword>
<dbReference type="EMBL" id="LPVY01000021">
    <property type="protein sequence ID" value="KZB62369.1"/>
    <property type="molecule type" value="Genomic_DNA"/>
</dbReference>
<protein>
    <submittedName>
        <fullName evidence="6">Lipid kinase</fullName>
    </submittedName>
</protein>
<feature type="chain" id="PRO_5007596915" evidence="4">
    <location>
        <begin position="27"/>
        <end position="356"/>
    </location>
</feature>
<proteinExistence type="inferred from homology"/>
<dbReference type="RefSeq" id="WP_062952937.1">
    <property type="nucleotide sequence ID" value="NZ_LPVY01000021.1"/>
</dbReference>
<sequence length="356" mass="38081">MLKTFFKTLSFAAVLSASLASLPAHAEEKSEFKVCWSIYVGWMPWGYLQDSGIMKKWADKYDISVDIVQINDYVESINQYTAGEYDGCSMTNMDALSIPAGGGVDTTALIVGDYSNGNDGIILKDATDLAAIKGQNVNLVELSVSHYLLARALEKVGLSEQDVTVVNTSDADMIATYATDDVTSVVTWNPLLSEIAANDNATLVFDSAGIPGEIIDIMMVNTETLADNPAFGKALVGAWYELMGIMASDTDEGIAARTAMAEASGTDLAGYDAQLASTAMFFTPDKAVEFTKSAELPETIKFVAEFLFDKGILGEGAPSPEFVGVSFPDGSIYGDSANVKLKFDTTYMEMAAKGEL</sequence>
<evidence type="ECO:0000313" key="6">
    <source>
        <dbReference type="EMBL" id="KZB62369.1"/>
    </source>
</evidence>
<gene>
    <name evidence="6" type="ORF">AUP42_05340</name>
</gene>
<dbReference type="NCBIfam" id="TIGR03427">
    <property type="entry name" value="ABC_peri_uca"/>
    <property type="match status" value="1"/>
</dbReference>
<evidence type="ECO:0000256" key="1">
    <source>
        <dbReference type="ARBA" id="ARBA00004418"/>
    </source>
</evidence>
<dbReference type="PANTHER" id="PTHR30024">
    <property type="entry name" value="ALIPHATIC SULFONATES-BINDING PROTEIN-RELATED"/>
    <property type="match status" value="1"/>
</dbReference>
<dbReference type="Pfam" id="PF09084">
    <property type="entry name" value="NMT1"/>
    <property type="match status" value="1"/>
</dbReference>
<comment type="caution">
    <text evidence="6">The sequence shown here is derived from an EMBL/GenBank/DDBJ whole genome shotgun (WGS) entry which is preliminary data.</text>
</comment>
<dbReference type="Gene3D" id="3.40.190.10">
    <property type="entry name" value="Periplasmic binding protein-like II"/>
    <property type="match status" value="2"/>
</dbReference>
<reference evidence="6 7" key="1">
    <citation type="submission" date="2015-12" db="EMBL/GenBank/DDBJ databases">
        <title>Genome sequence of Thalassospira lucentensis MCCC 1A02072.</title>
        <authorList>
            <person name="Lu L."/>
            <person name="Lai Q."/>
            <person name="Shao Z."/>
            <person name="Qian P."/>
        </authorList>
    </citation>
    <scope>NUCLEOTIDE SEQUENCE [LARGE SCALE GENOMIC DNA]</scope>
    <source>
        <strain evidence="6 7">MCCC 1A02072</strain>
    </source>
</reference>
<evidence type="ECO:0000256" key="3">
    <source>
        <dbReference type="ARBA" id="ARBA00022729"/>
    </source>
</evidence>
<dbReference type="PANTHER" id="PTHR30024:SF47">
    <property type="entry name" value="TAURINE-BINDING PERIPLASMIC PROTEIN"/>
    <property type="match status" value="1"/>
</dbReference>
<evidence type="ECO:0000259" key="5">
    <source>
        <dbReference type="Pfam" id="PF09084"/>
    </source>
</evidence>
<feature type="domain" description="SsuA/THI5-like" evidence="5">
    <location>
        <begin position="61"/>
        <end position="238"/>
    </location>
</feature>
<accession>A0A154L2Y1</accession>
<dbReference type="InterPro" id="IPR015168">
    <property type="entry name" value="SsuA/THI5"/>
</dbReference>
<organism evidence="6 7">
    <name type="scientific">Thalassospira lucentensis</name>
    <dbReference type="NCBI Taxonomy" id="168935"/>
    <lineage>
        <taxon>Bacteria</taxon>
        <taxon>Pseudomonadati</taxon>
        <taxon>Pseudomonadota</taxon>
        <taxon>Alphaproteobacteria</taxon>
        <taxon>Rhodospirillales</taxon>
        <taxon>Thalassospiraceae</taxon>
        <taxon>Thalassospira</taxon>
    </lineage>
</organism>
<evidence type="ECO:0000256" key="2">
    <source>
        <dbReference type="ARBA" id="ARBA00010742"/>
    </source>
</evidence>
<evidence type="ECO:0000256" key="4">
    <source>
        <dbReference type="SAM" id="SignalP"/>
    </source>
</evidence>
<dbReference type="InterPro" id="IPR017793">
    <property type="entry name" value="ABC_transptr_urea-assoc_sub-bd"/>
</dbReference>
<dbReference type="Proteomes" id="UP000076335">
    <property type="component" value="Unassembled WGS sequence"/>
</dbReference>
<comment type="subcellular location">
    <subcellularLocation>
        <location evidence="1">Periplasm</location>
    </subcellularLocation>
</comment>
<dbReference type="OrthoDB" id="5292144at2"/>
<dbReference type="GO" id="GO:0016301">
    <property type="term" value="F:kinase activity"/>
    <property type="evidence" value="ECO:0007669"/>
    <property type="project" value="UniProtKB-KW"/>
</dbReference>
<dbReference type="AlphaFoldDB" id="A0A154L2Y1"/>
<feature type="signal peptide" evidence="4">
    <location>
        <begin position="1"/>
        <end position="26"/>
    </location>
</feature>
<keyword evidence="6" id="KW-0808">Transferase</keyword>
<dbReference type="GO" id="GO:0042597">
    <property type="term" value="C:periplasmic space"/>
    <property type="evidence" value="ECO:0007669"/>
    <property type="project" value="UniProtKB-SubCell"/>
</dbReference>